<dbReference type="SUPFAM" id="SSF50346">
    <property type="entry name" value="PRC-barrel domain"/>
    <property type="match status" value="1"/>
</dbReference>
<dbReference type="InterPro" id="IPR056792">
    <property type="entry name" value="PRC_RimM"/>
</dbReference>
<dbReference type="EMBL" id="CAFBLQ010000137">
    <property type="protein sequence ID" value="CAB4878991.1"/>
    <property type="molecule type" value="Genomic_DNA"/>
</dbReference>
<dbReference type="InterPro" id="IPR011033">
    <property type="entry name" value="PRC_barrel-like_sf"/>
</dbReference>
<reference evidence="6" key="1">
    <citation type="submission" date="2020-05" db="EMBL/GenBank/DDBJ databases">
        <authorList>
            <person name="Chiriac C."/>
            <person name="Salcher M."/>
            <person name="Ghai R."/>
            <person name="Kavagutti S V."/>
        </authorList>
    </citation>
    <scope>NUCLEOTIDE SEQUENCE</scope>
</reference>
<dbReference type="GO" id="GO:0043022">
    <property type="term" value="F:ribosome binding"/>
    <property type="evidence" value="ECO:0007669"/>
    <property type="project" value="InterPro"/>
</dbReference>
<keyword evidence="2" id="KW-0690">Ribosome biogenesis</keyword>
<dbReference type="AlphaFoldDB" id="A0A6J7E8V4"/>
<dbReference type="InterPro" id="IPR011961">
    <property type="entry name" value="RimM"/>
</dbReference>
<keyword evidence="1" id="KW-0963">Cytoplasm</keyword>
<dbReference type="HAMAP" id="MF_00014">
    <property type="entry name" value="Ribosome_mat_RimM"/>
    <property type="match status" value="1"/>
</dbReference>
<evidence type="ECO:0000256" key="3">
    <source>
        <dbReference type="ARBA" id="ARBA00022552"/>
    </source>
</evidence>
<gene>
    <name evidence="6" type="ORF">UFOPK3423_01176</name>
</gene>
<dbReference type="Pfam" id="PF24986">
    <property type="entry name" value="PRC_RimM"/>
    <property type="match status" value="1"/>
</dbReference>
<evidence type="ECO:0000256" key="4">
    <source>
        <dbReference type="ARBA" id="ARBA00023186"/>
    </source>
</evidence>
<dbReference type="GO" id="GO:0005840">
    <property type="term" value="C:ribosome"/>
    <property type="evidence" value="ECO:0007669"/>
    <property type="project" value="InterPro"/>
</dbReference>
<sequence length="170" mass="18553">MEGSEAIPEWLPAGRVGRPHGLDGSFYVTRPRSGLLGEGVRLKVGDRETRIVRRAGTDARPILRLEGFDRREVIEGLRGADLLAPRGEAPALGEGEWWAEELEGCRVIDGDVEVGRVRRLLALPSCEVLEVERPDGAELLVPMVRDAIRRVDPQAGIVDVDLVFLGEASG</sequence>
<proteinExistence type="inferred from homology"/>
<feature type="domain" description="Ribosome maturation factor RimM PRC barrel" evidence="5">
    <location>
        <begin position="100"/>
        <end position="162"/>
    </location>
</feature>
<accession>A0A6J7E8V4</accession>
<evidence type="ECO:0000313" key="6">
    <source>
        <dbReference type="EMBL" id="CAB4878991.1"/>
    </source>
</evidence>
<protein>
    <submittedName>
        <fullName evidence="6">Unannotated protein</fullName>
    </submittedName>
</protein>
<name>A0A6J7E8V4_9ZZZZ</name>
<dbReference type="PANTHER" id="PTHR33692:SF1">
    <property type="entry name" value="RIBOSOME MATURATION FACTOR RIMM"/>
    <property type="match status" value="1"/>
</dbReference>
<dbReference type="Gene3D" id="2.30.30.240">
    <property type="entry name" value="PRC-barrel domain"/>
    <property type="match status" value="1"/>
</dbReference>
<dbReference type="SUPFAM" id="SSF50447">
    <property type="entry name" value="Translation proteins"/>
    <property type="match status" value="1"/>
</dbReference>
<keyword evidence="4" id="KW-0143">Chaperone</keyword>
<dbReference type="PANTHER" id="PTHR33692">
    <property type="entry name" value="RIBOSOME MATURATION FACTOR RIMM"/>
    <property type="match status" value="1"/>
</dbReference>
<dbReference type="InterPro" id="IPR009000">
    <property type="entry name" value="Transl_B-barrel_sf"/>
</dbReference>
<keyword evidence="3" id="KW-0698">rRNA processing</keyword>
<evidence type="ECO:0000256" key="1">
    <source>
        <dbReference type="ARBA" id="ARBA00022490"/>
    </source>
</evidence>
<dbReference type="GO" id="GO:0006364">
    <property type="term" value="P:rRNA processing"/>
    <property type="evidence" value="ECO:0007669"/>
    <property type="project" value="UniProtKB-KW"/>
</dbReference>
<dbReference type="InterPro" id="IPR036976">
    <property type="entry name" value="RimM_N_sf"/>
</dbReference>
<evidence type="ECO:0000256" key="2">
    <source>
        <dbReference type="ARBA" id="ARBA00022517"/>
    </source>
</evidence>
<organism evidence="6">
    <name type="scientific">freshwater metagenome</name>
    <dbReference type="NCBI Taxonomy" id="449393"/>
    <lineage>
        <taxon>unclassified sequences</taxon>
        <taxon>metagenomes</taxon>
        <taxon>ecological metagenomes</taxon>
    </lineage>
</organism>
<dbReference type="Gene3D" id="2.40.30.60">
    <property type="entry name" value="RimM"/>
    <property type="match status" value="1"/>
</dbReference>
<dbReference type="NCBIfam" id="TIGR02273">
    <property type="entry name" value="16S_RimM"/>
    <property type="match status" value="1"/>
</dbReference>
<evidence type="ECO:0000259" key="5">
    <source>
        <dbReference type="Pfam" id="PF24986"/>
    </source>
</evidence>